<comment type="caution">
    <text evidence="1">The sequence shown here is derived from an EMBL/GenBank/DDBJ whole genome shotgun (WGS) entry which is preliminary data.</text>
</comment>
<evidence type="ECO:0000313" key="2">
    <source>
        <dbReference type="Proteomes" id="UP000441208"/>
    </source>
</evidence>
<sequence length="113" mass="11045">MKTDPVPSDGGITNVPGDDVRTAAAGVEVVGASGLVLDASGALGVAAVTQPGAVLVPSRVFAAERSFAAVVSVGPRAPPLTGDQPLLLPAYLGQGVRFGVPFVGDPGAGLRGE</sequence>
<dbReference type="Proteomes" id="UP000441208">
    <property type="component" value="Unassembled WGS sequence"/>
</dbReference>
<dbReference type="AlphaFoldDB" id="A0A6A3QLF7"/>
<name>A0A6A3QLF7_9STRA</name>
<evidence type="ECO:0000313" key="1">
    <source>
        <dbReference type="EMBL" id="KAE9077594.1"/>
    </source>
</evidence>
<protein>
    <submittedName>
        <fullName evidence="1">Uncharacterized protein</fullName>
    </submittedName>
</protein>
<reference evidence="1 2" key="1">
    <citation type="submission" date="2018-08" db="EMBL/GenBank/DDBJ databases">
        <title>Genomic investigation of the strawberry pathogen Phytophthora fragariae indicates pathogenicity is determined by transcriptional variation in three key races.</title>
        <authorList>
            <person name="Adams T.M."/>
            <person name="Armitage A.D."/>
            <person name="Sobczyk M.K."/>
            <person name="Bates H.J."/>
            <person name="Dunwell J.M."/>
            <person name="Nellist C.F."/>
            <person name="Harrison R.J."/>
        </authorList>
    </citation>
    <scope>NUCLEOTIDE SEQUENCE [LARGE SCALE GENOMIC DNA]</scope>
    <source>
        <strain evidence="1 2">NOV-71</strain>
    </source>
</reference>
<organism evidence="1 2">
    <name type="scientific">Phytophthora fragariae</name>
    <dbReference type="NCBI Taxonomy" id="53985"/>
    <lineage>
        <taxon>Eukaryota</taxon>
        <taxon>Sar</taxon>
        <taxon>Stramenopiles</taxon>
        <taxon>Oomycota</taxon>
        <taxon>Peronosporomycetes</taxon>
        <taxon>Peronosporales</taxon>
        <taxon>Peronosporaceae</taxon>
        <taxon>Phytophthora</taxon>
    </lineage>
</organism>
<proteinExistence type="predicted"/>
<accession>A0A6A3QLF7</accession>
<dbReference type="EMBL" id="QXFZ01002390">
    <property type="protein sequence ID" value="KAE9077594.1"/>
    <property type="molecule type" value="Genomic_DNA"/>
</dbReference>
<gene>
    <name evidence="1" type="ORF">PF007_g24184</name>
</gene>